<comment type="caution">
    <text evidence="2">The sequence shown here is derived from an EMBL/GenBank/DDBJ whole genome shotgun (WGS) entry which is preliminary data.</text>
</comment>
<evidence type="ECO:0000259" key="1">
    <source>
        <dbReference type="Pfam" id="PF13577"/>
    </source>
</evidence>
<protein>
    <submittedName>
        <fullName evidence="2">Nuclear transport factor 2 family protein</fullName>
    </submittedName>
</protein>
<proteinExistence type="predicted"/>
<dbReference type="Proteomes" id="UP001210380">
    <property type="component" value="Unassembled WGS sequence"/>
</dbReference>
<dbReference type="RefSeq" id="WP_270952360.1">
    <property type="nucleotide sequence ID" value="NZ_JAQGLA010000065.1"/>
</dbReference>
<dbReference type="EMBL" id="JAQGLA010000065">
    <property type="protein sequence ID" value="MDA3629351.1"/>
    <property type="molecule type" value="Genomic_DNA"/>
</dbReference>
<keyword evidence="3" id="KW-1185">Reference proteome</keyword>
<name>A0ABT4V5W0_9PSEU</name>
<dbReference type="Pfam" id="PF13577">
    <property type="entry name" value="SnoaL_4"/>
    <property type="match status" value="1"/>
</dbReference>
<dbReference type="SUPFAM" id="SSF54427">
    <property type="entry name" value="NTF2-like"/>
    <property type="match status" value="1"/>
</dbReference>
<evidence type="ECO:0000313" key="3">
    <source>
        <dbReference type="Proteomes" id="UP001210380"/>
    </source>
</evidence>
<evidence type="ECO:0000313" key="2">
    <source>
        <dbReference type="EMBL" id="MDA3629351.1"/>
    </source>
</evidence>
<dbReference type="InterPro" id="IPR037401">
    <property type="entry name" value="SnoaL-like"/>
</dbReference>
<organism evidence="2 3">
    <name type="scientific">Saccharopolyspora oryzae</name>
    <dbReference type="NCBI Taxonomy" id="2997343"/>
    <lineage>
        <taxon>Bacteria</taxon>
        <taxon>Bacillati</taxon>
        <taxon>Actinomycetota</taxon>
        <taxon>Actinomycetes</taxon>
        <taxon>Pseudonocardiales</taxon>
        <taxon>Pseudonocardiaceae</taxon>
        <taxon>Saccharopolyspora</taxon>
    </lineage>
</organism>
<feature type="domain" description="SnoaL-like" evidence="1">
    <location>
        <begin position="5"/>
        <end position="130"/>
    </location>
</feature>
<dbReference type="Gene3D" id="3.10.450.50">
    <property type="match status" value="1"/>
</dbReference>
<sequence length="146" mass="16157">MCSCQDRNAVTDVVNRYAYALDTRQWSSLDEVFAADAVARYGSPEASPLHGREEIVASIRSHLDGCGPSQHLLGNHLVEISGDTATAICKARVFHYGAGTRSELPPYECFGVYRDHLRREPAGWRITDRTFDVHLAIGDIEVLQPA</sequence>
<gene>
    <name evidence="2" type="ORF">OU415_28250</name>
</gene>
<dbReference type="CDD" id="cd00531">
    <property type="entry name" value="NTF2_like"/>
    <property type="match status" value="1"/>
</dbReference>
<reference evidence="2 3" key="1">
    <citation type="submission" date="2022-11" db="EMBL/GenBank/DDBJ databases">
        <title>Draft genome sequence of Saccharopolyspora sp. WRP15-2 isolated from rhizosphere soils of wild rice in Thailand.</title>
        <authorList>
            <person name="Duangmal K."/>
            <person name="Kammanee S."/>
            <person name="Muangham S."/>
        </authorList>
    </citation>
    <scope>NUCLEOTIDE SEQUENCE [LARGE SCALE GENOMIC DNA]</scope>
    <source>
        <strain evidence="2 3">WRP15-2</strain>
    </source>
</reference>
<dbReference type="InterPro" id="IPR032710">
    <property type="entry name" value="NTF2-like_dom_sf"/>
</dbReference>
<accession>A0ABT4V5W0</accession>